<proteinExistence type="predicted"/>
<dbReference type="Pfam" id="PF25927">
    <property type="entry name" value="DUF7972"/>
    <property type="match status" value="1"/>
</dbReference>
<name>L9WNR9_9EURY</name>
<accession>L9WNR9</accession>
<sequence length="348" mass="37172">MDGSDTDAALEFHGADTGTQTDARSRIRDWLLLEGDRRTIAAGLCLAVFVSSVLLNEAGVIAFTNDDSMTRLANGMIAGTLSVVTLVVTISQAILSREFVSADDAREKLQGVLDVRENVATRASVPASPASPSRLLELLVDTVDEHATALEDATSTSDSPERRELLRQYTSALDEQTARTRRQLERTSFGTFTAVSAAIDYDAHSQLYLARQLRSRETDSGSTETTAALDGLIDSLELFVVAEGHFKTTYLQRELTRFSRLTIYCGIPAVLAALLVGLIYADAGGLTIGATAVPYVVSALLAVVISPIALLASYLLRSAAVTRRTASVGPMLPSKEPDAGPFDVTDGE</sequence>
<gene>
    <name evidence="2" type="ORF">C493_18551</name>
</gene>
<evidence type="ECO:0000256" key="1">
    <source>
        <dbReference type="SAM" id="Phobius"/>
    </source>
</evidence>
<dbReference type="AlphaFoldDB" id="L9WNR9"/>
<reference evidence="2 3" key="1">
    <citation type="journal article" date="2014" name="PLoS Genet.">
        <title>Phylogenetically driven sequencing of extremely halophilic archaea reveals strategies for static and dynamic osmo-response.</title>
        <authorList>
            <person name="Becker E.A."/>
            <person name="Seitzer P.M."/>
            <person name="Tritt A."/>
            <person name="Larsen D."/>
            <person name="Krusor M."/>
            <person name="Yao A.I."/>
            <person name="Wu D."/>
            <person name="Madern D."/>
            <person name="Eisen J.A."/>
            <person name="Darling A.E."/>
            <person name="Facciotti M.T."/>
        </authorList>
    </citation>
    <scope>NUCLEOTIDE SEQUENCE [LARGE SCALE GENOMIC DNA]</scope>
    <source>
        <strain evidence="2 3">JCM 12255</strain>
    </source>
</reference>
<dbReference type="OrthoDB" id="265845at2157"/>
<keyword evidence="1" id="KW-1133">Transmembrane helix</keyword>
<keyword evidence="3" id="KW-1185">Reference proteome</keyword>
<organism evidence="2 3">
    <name type="scientific">Natronolimnohabitans innermongolicus JCM 12255</name>
    <dbReference type="NCBI Taxonomy" id="1227499"/>
    <lineage>
        <taxon>Archaea</taxon>
        <taxon>Methanobacteriati</taxon>
        <taxon>Methanobacteriota</taxon>
        <taxon>Stenosarchaea group</taxon>
        <taxon>Halobacteria</taxon>
        <taxon>Halobacteriales</taxon>
        <taxon>Natrialbaceae</taxon>
        <taxon>Natronolimnohabitans</taxon>
    </lineage>
</organism>
<comment type="caution">
    <text evidence="2">The sequence shown here is derived from an EMBL/GenBank/DDBJ whole genome shotgun (WGS) entry which is preliminary data.</text>
</comment>
<evidence type="ECO:0000313" key="2">
    <source>
        <dbReference type="EMBL" id="ELY51012.1"/>
    </source>
</evidence>
<dbReference type="EMBL" id="AOHZ01000084">
    <property type="protein sequence ID" value="ELY51012.1"/>
    <property type="molecule type" value="Genomic_DNA"/>
</dbReference>
<dbReference type="InterPro" id="IPR058278">
    <property type="entry name" value="DUF7972"/>
</dbReference>
<protein>
    <submittedName>
        <fullName evidence="2">Uncharacterized protein</fullName>
    </submittedName>
</protein>
<keyword evidence="1" id="KW-0812">Transmembrane</keyword>
<keyword evidence="1" id="KW-0472">Membrane</keyword>
<evidence type="ECO:0000313" key="3">
    <source>
        <dbReference type="Proteomes" id="UP000011602"/>
    </source>
</evidence>
<feature type="transmembrane region" description="Helical" evidence="1">
    <location>
        <begin position="261"/>
        <end position="281"/>
    </location>
</feature>
<feature type="transmembrane region" description="Helical" evidence="1">
    <location>
        <begin position="75"/>
        <end position="95"/>
    </location>
</feature>
<feature type="transmembrane region" description="Helical" evidence="1">
    <location>
        <begin position="293"/>
        <end position="316"/>
    </location>
</feature>
<dbReference type="RefSeq" id="WP_007260968.1">
    <property type="nucleotide sequence ID" value="NZ_AOHZ01000084.1"/>
</dbReference>
<feature type="transmembrane region" description="Helical" evidence="1">
    <location>
        <begin position="40"/>
        <end position="63"/>
    </location>
</feature>
<dbReference type="eggNOG" id="arCOG08131">
    <property type="taxonomic scope" value="Archaea"/>
</dbReference>
<dbReference type="Proteomes" id="UP000011602">
    <property type="component" value="Unassembled WGS sequence"/>
</dbReference>